<comment type="caution">
    <text evidence="1">The sequence shown here is derived from an EMBL/GenBank/DDBJ whole genome shotgun (WGS) entry which is preliminary data.</text>
</comment>
<accession>A0ABS0SAP5</accession>
<name>A0ABS0SAP5_9HYPH</name>
<evidence type="ECO:0000313" key="1">
    <source>
        <dbReference type="EMBL" id="MBI1620360.1"/>
    </source>
</evidence>
<protein>
    <submittedName>
        <fullName evidence="1">Uncharacterized protein</fullName>
    </submittedName>
</protein>
<evidence type="ECO:0000313" key="2">
    <source>
        <dbReference type="Proteomes" id="UP000601789"/>
    </source>
</evidence>
<proteinExistence type="predicted"/>
<gene>
    <name evidence="1" type="ORF">IOD40_06740</name>
</gene>
<keyword evidence="2" id="KW-1185">Reference proteome</keyword>
<reference evidence="1 2" key="1">
    <citation type="submission" date="2020-10" db="EMBL/GenBank/DDBJ databases">
        <title>Aquamicrobium zhengzhouensis sp. nov., a exopolysaccharide producing bacterium isolated from farmland soil.</title>
        <authorList>
            <person name="Wang X."/>
        </authorList>
    </citation>
    <scope>NUCLEOTIDE SEQUENCE [LARGE SCALE GENOMIC DNA]</scope>
    <source>
        <strain evidence="2">cd-1</strain>
    </source>
</reference>
<organism evidence="1 2">
    <name type="scientific">Aquamicrobium zhengzhouense</name>
    <dbReference type="NCBI Taxonomy" id="2781738"/>
    <lineage>
        <taxon>Bacteria</taxon>
        <taxon>Pseudomonadati</taxon>
        <taxon>Pseudomonadota</taxon>
        <taxon>Alphaproteobacteria</taxon>
        <taxon>Hyphomicrobiales</taxon>
        <taxon>Phyllobacteriaceae</taxon>
        <taxon>Aquamicrobium</taxon>
    </lineage>
</organism>
<sequence>MSRFKRVGGLSRLSDKGVARGGILDFVGYAQGSTSSLDISHIDIQPGDLILGFASQTQAGSSYPVPGPPPGYTVIATAEMSSAKMAAFYKLSDGTETNFTPAPAMSIGAVLVLRGVSGIGNFTTNATGTGQSPIIKPASISEGSFLVFGFYRASGLRAAGFAWLANTVPMVAFTPTSELANFYMEASGSALWETSGPNIALEILA</sequence>
<dbReference type="RefSeq" id="WP_198475644.1">
    <property type="nucleotide sequence ID" value="NZ_JADGMQ010000003.1"/>
</dbReference>
<dbReference type="EMBL" id="JADGMQ010000003">
    <property type="protein sequence ID" value="MBI1620360.1"/>
    <property type="molecule type" value="Genomic_DNA"/>
</dbReference>
<dbReference type="Proteomes" id="UP000601789">
    <property type="component" value="Unassembled WGS sequence"/>
</dbReference>